<evidence type="ECO:0000313" key="10">
    <source>
        <dbReference type="Proteomes" id="UP000193986"/>
    </source>
</evidence>
<dbReference type="PANTHER" id="PTHR12801:SF115">
    <property type="entry name" value="FI18136P1-RELATED"/>
    <property type="match status" value="1"/>
</dbReference>
<dbReference type="Proteomes" id="UP000193986">
    <property type="component" value="Unassembled WGS sequence"/>
</dbReference>
<feature type="region of interest" description="Disordered" evidence="7">
    <location>
        <begin position="1"/>
        <end position="41"/>
    </location>
</feature>
<keyword evidence="6" id="KW-0539">Nucleus</keyword>
<evidence type="ECO:0000256" key="6">
    <source>
        <dbReference type="ARBA" id="ARBA00023242"/>
    </source>
</evidence>
<comment type="caution">
    <text evidence="9">The sequence shown here is derived from an EMBL/GenBank/DDBJ whole genome shotgun (WGS) entry which is preliminary data.</text>
</comment>
<evidence type="ECO:0000256" key="3">
    <source>
        <dbReference type="ARBA" id="ARBA00022722"/>
    </source>
</evidence>
<accession>A0A1Y2ARX2</accession>
<dbReference type="InterPro" id="IPR036397">
    <property type="entry name" value="RNaseH_sf"/>
</dbReference>
<dbReference type="Gene3D" id="3.30.420.10">
    <property type="entry name" value="Ribonuclease H-like superfamily/Ribonuclease H"/>
    <property type="match status" value="1"/>
</dbReference>
<name>A0A1Y2ARX2_9TREE</name>
<dbReference type="STRING" id="71784.A0A1Y2ARX2"/>
<feature type="domain" description="Exonuclease" evidence="8">
    <location>
        <begin position="295"/>
        <end position="459"/>
    </location>
</feature>
<dbReference type="InterPro" id="IPR047021">
    <property type="entry name" value="REXO1/3/4-like"/>
</dbReference>
<gene>
    <name evidence="9" type="ORF">BCR39DRAFT_544313</name>
</gene>
<dbReference type="AlphaFoldDB" id="A0A1Y2ARX2"/>
<dbReference type="PANTHER" id="PTHR12801">
    <property type="entry name" value="RNA EXONUCLEASE REXO1 / RECO3 FAMILY MEMBER-RELATED"/>
    <property type="match status" value="1"/>
</dbReference>
<dbReference type="FunFam" id="3.30.420.10:FF:000031">
    <property type="entry name" value="RNA exonuclease 1"/>
    <property type="match status" value="1"/>
</dbReference>
<keyword evidence="5" id="KW-0269">Exonuclease</keyword>
<dbReference type="InterPro" id="IPR034922">
    <property type="entry name" value="REX1-like_exo"/>
</dbReference>
<organism evidence="9 10">
    <name type="scientific">Naematelia encephala</name>
    <dbReference type="NCBI Taxonomy" id="71784"/>
    <lineage>
        <taxon>Eukaryota</taxon>
        <taxon>Fungi</taxon>
        <taxon>Dikarya</taxon>
        <taxon>Basidiomycota</taxon>
        <taxon>Agaricomycotina</taxon>
        <taxon>Tremellomycetes</taxon>
        <taxon>Tremellales</taxon>
        <taxon>Naemateliaceae</taxon>
        <taxon>Naematelia</taxon>
    </lineage>
</organism>
<evidence type="ECO:0000259" key="8">
    <source>
        <dbReference type="SMART" id="SM00479"/>
    </source>
</evidence>
<feature type="compositionally biased region" description="Basic residues" evidence="7">
    <location>
        <begin position="31"/>
        <end position="40"/>
    </location>
</feature>
<reference evidence="9 10" key="1">
    <citation type="submission" date="2016-07" db="EMBL/GenBank/DDBJ databases">
        <title>Pervasive Adenine N6-methylation of Active Genes in Fungi.</title>
        <authorList>
            <consortium name="DOE Joint Genome Institute"/>
            <person name="Mondo S.J."/>
            <person name="Dannebaum R.O."/>
            <person name="Kuo R.C."/>
            <person name="Labutti K."/>
            <person name="Haridas S."/>
            <person name="Kuo A."/>
            <person name="Salamov A."/>
            <person name="Ahrendt S.R."/>
            <person name="Lipzen A."/>
            <person name="Sullivan W."/>
            <person name="Andreopoulos W.B."/>
            <person name="Clum A."/>
            <person name="Lindquist E."/>
            <person name="Daum C."/>
            <person name="Ramamoorthy G.K."/>
            <person name="Gryganskyi A."/>
            <person name="Culley D."/>
            <person name="Magnuson J.K."/>
            <person name="James T.Y."/>
            <person name="O'Malley M.A."/>
            <person name="Stajich J.E."/>
            <person name="Spatafora J.W."/>
            <person name="Visel A."/>
            <person name="Grigoriev I.V."/>
        </authorList>
    </citation>
    <scope>NUCLEOTIDE SEQUENCE [LARGE SCALE GENOMIC DNA]</scope>
    <source>
        <strain evidence="9 10">68-887.2</strain>
    </source>
</reference>
<dbReference type="FunCoup" id="A0A1Y2ARX2">
    <property type="interactions" value="292"/>
</dbReference>
<evidence type="ECO:0000256" key="7">
    <source>
        <dbReference type="SAM" id="MobiDB-lite"/>
    </source>
</evidence>
<evidence type="ECO:0000256" key="4">
    <source>
        <dbReference type="ARBA" id="ARBA00022801"/>
    </source>
</evidence>
<sequence length="665" mass="73220">MATTLSAKRKDIMPPNGSAGPDDGEGFTKVERKKQKKLDKRRPQFQFDTSQFRNGRKITPAHIRDLILYLVADGTKPTWILPEHKSLIAHTVVLFVPGLLPEHLGLAPIPLAATLPFSTSPSLLPPKDTLPPARLPIIRKLFTYGCPTRAPGDQRRMFSSMNTLLQGPMPDDVRKQKEAESRKLAALAKADSSSALTYLLTPHQMIDNDYKLPSYIAPSDQRIIPGLRPGTLAPEIESVLNGPPSLSTSIVPDSSHTADVTSMNGSSLARLNGHSEDGWVETPEATDVPENGLYPVLAIDCEMVVTEDGQALARLSVIDFQSGLNIFDELVKPPKPVIDYRTQWSGITPEKLATATHTLSSIQHALLSSESPIITPHTILLGHSLECDLGALRIRHPLCIDTALIFRHPRGAPWKPGLKWLAQKWLDREIQASDGGHDSEEDARACVDLLKLKFANGPDFGSFADFGETIFERMTRFTPDPERVPGKTSAMIDTSIPRQSAGNKATTVVKCDNDDGVIQAMIDQAEKHDFVFGRLMELADVQGWSSDKITGSSLDSDSPEKLTIDQALANLDRRISNLHASLPPNTAFIILNGNSNPLPMLELTQRRQKWERLVKTTGSISNVPEGDRWLAEDDRALEARVSEAREGMAFFCVKVKPKEETRVLV</sequence>
<dbReference type="InterPro" id="IPR012337">
    <property type="entry name" value="RNaseH-like_sf"/>
</dbReference>
<keyword evidence="4" id="KW-0378">Hydrolase</keyword>
<dbReference type="GO" id="GO:0004527">
    <property type="term" value="F:exonuclease activity"/>
    <property type="evidence" value="ECO:0007669"/>
    <property type="project" value="UniProtKB-KW"/>
</dbReference>
<dbReference type="InterPro" id="IPR013520">
    <property type="entry name" value="Ribonucl_H"/>
</dbReference>
<dbReference type="SUPFAM" id="SSF53098">
    <property type="entry name" value="Ribonuclease H-like"/>
    <property type="match status" value="1"/>
</dbReference>
<dbReference type="GO" id="GO:0005634">
    <property type="term" value="C:nucleus"/>
    <property type="evidence" value="ECO:0007669"/>
    <property type="project" value="UniProtKB-SubCell"/>
</dbReference>
<dbReference type="EMBL" id="MCFC01000058">
    <property type="protein sequence ID" value="ORY25328.1"/>
    <property type="molecule type" value="Genomic_DNA"/>
</dbReference>
<dbReference type="OrthoDB" id="206335at2759"/>
<evidence type="ECO:0000256" key="2">
    <source>
        <dbReference type="ARBA" id="ARBA00006357"/>
    </source>
</evidence>
<protein>
    <recommendedName>
        <fullName evidence="8">Exonuclease domain-containing protein</fullName>
    </recommendedName>
</protein>
<keyword evidence="3" id="KW-0540">Nuclease</keyword>
<comment type="similarity">
    <text evidence="2">Belongs to the REXO1/REXO3 family.</text>
</comment>
<comment type="subcellular location">
    <subcellularLocation>
        <location evidence="1">Nucleus</location>
    </subcellularLocation>
</comment>
<proteinExistence type="inferred from homology"/>
<evidence type="ECO:0000256" key="1">
    <source>
        <dbReference type="ARBA" id="ARBA00004123"/>
    </source>
</evidence>
<dbReference type="Pfam" id="PF00929">
    <property type="entry name" value="RNase_T"/>
    <property type="match status" value="1"/>
</dbReference>
<evidence type="ECO:0000256" key="5">
    <source>
        <dbReference type="ARBA" id="ARBA00022839"/>
    </source>
</evidence>
<dbReference type="SMART" id="SM00479">
    <property type="entry name" value="EXOIII"/>
    <property type="match status" value="1"/>
</dbReference>
<evidence type="ECO:0000313" key="9">
    <source>
        <dbReference type="EMBL" id="ORY25328.1"/>
    </source>
</evidence>
<dbReference type="GO" id="GO:0010629">
    <property type="term" value="P:negative regulation of gene expression"/>
    <property type="evidence" value="ECO:0007669"/>
    <property type="project" value="UniProtKB-ARBA"/>
</dbReference>
<keyword evidence="10" id="KW-1185">Reference proteome</keyword>
<dbReference type="CDD" id="cd06145">
    <property type="entry name" value="REX1_like"/>
    <property type="match status" value="1"/>
</dbReference>
<dbReference type="GO" id="GO:0003676">
    <property type="term" value="F:nucleic acid binding"/>
    <property type="evidence" value="ECO:0007669"/>
    <property type="project" value="InterPro"/>
</dbReference>
<dbReference type="InParanoid" id="A0A1Y2ARX2"/>